<evidence type="ECO:0000313" key="3">
    <source>
        <dbReference type="Proteomes" id="UP001589833"/>
    </source>
</evidence>
<feature type="non-terminal residue" evidence="2">
    <location>
        <position position="77"/>
    </location>
</feature>
<evidence type="ECO:0000313" key="2">
    <source>
        <dbReference type="EMBL" id="MFC0561461.1"/>
    </source>
</evidence>
<comment type="caution">
    <text evidence="2">The sequence shown here is derived from an EMBL/GenBank/DDBJ whole genome shotgun (WGS) entry which is preliminary data.</text>
</comment>
<reference evidence="2 3" key="1">
    <citation type="submission" date="2024-09" db="EMBL/GenBank/DDBJ databases">
        <authorList>
            <person name="Sun Q."/>
            <person name="Mori K."/>
        </authorList>
    </citation>
    <scope>NUCLEOTIDE SEQUENCE [LARGE SCALE GENOMIC DNA]</scope>
    <source>
        <strain evidence="2 3">NCAIM B.02301</strain>
    </source>
</reference>
<name>A0ABV6NL42_9BACI</name>
<evidence type="ECO:0000259" key="1">
    <source>
        <dbReference type="Pfam" id="PF01548"/>
    </source>
</evidence>
<accession>A0ABV6NL42</accession>
<dbReference type="InterPro" id="IPR002525">
    <property type="entry name" value="Transp_IS110-like_N"/>
</dbReference>
<protein>
    <submittedName>
        <fullName evidence="2">Transposase</fullName>
    </submittedName>
</protein>
<organism evidence="2 3">
    <name type="scientific">Halalkalibacter alkalisediminis</name>
    <dbReference type="NCBI Taxonomy" id="935616"/>
    <lineage>
        <taxon>Bacteria</taxon>
        <taxon>Bacillati</taxon>
        <taxon>Bacillota</taxon>
        <taxon>Bacilli</taxon>
        <taxon>Bacillales</taxon>
        <taxon>Bacillaceae</taxon>
        <taxon>Halalkalibacter</taxon>
    </lineage>
</organism>
<dbReference type="RefSeq" id="WP_390187276.1">
    <property type="nucleotide sequence ID" value="NZ_JBHLTR010000061.1"/>
</dbReference>
<sequence>MNPVIGLDVSKGESQVQAFLDKGKPYRKSFKVSHTLEGLASLGEFLEKVKEQSGVKPPIILESTGHYQTPVVHYLEE</sequence>
<feature type="domain" description="Transposase IS110-like N-terminal" evidence="1">
    <location>
        <begin position="5"/>
        <end position="77"/>
    </location>
</feature>
<dbReference type="EMBL" id="JBHLTR010000061">
    <property type="protein sequence ID" value="MFC0561461.1"/>
    <property type="molecule type" value="Genomic_DNA"/>
</dbReference>
<gene>
    <name evidence="2" type="ORF">ACFFH4_21310</name>
</gene>
<dbReference type="Pfam" id="PF01548">
    <property type="entry name" value="DEDD_Tnp_IS110"/>
    <property type="match status" value="1"/>
</dbReference>
<proteinExistence type="predicted"/>
<keyword evidence="3" id="KW-1185">Reference proteome</keyword>
<dbReference type="Proteomes" id="UP001589833">
    <property type="component" value="Unassembled WGS sequence"/>
</dbReference>